<accession>A0A2N9IVY2</accession>
<dbReference type="PANTHER" id="PTHR26312">
    <property type="entry name" value="TETRATRICOPEPTIDE REPEAT PROTEIN 5"/>
    <property type="match status" value="1"/>
</dbReference>
<dbReference type="PANTHER" id="PTHR26312:SF227">
    <property type="entry name" value="TETRATRICOPEPTIDE REPEAT (TPR)-LIKE SUPERFAMILY PROTEIN"/>
    <property type="match status" value="1"/>
</dbReference>
<dbReference type="SUPFAM" id="SSF48452">
    <property type="entry name" value="TPR-like"/>
    <property type="match status" value="1"/>
</dbReference>
<feature type="region of interest" description="Disordered" evidence="1">
    <location>
        <begin position="236"/>
        <end position="269"/>
    </location>
</feature>
<dbReference type="EMBL" id="OIVN01006242">
    <property type="protein sequence ID" value="SPD28728.1"/>
    <property type="molecule type" value="Genomic_DNA"/>
</dbReference>
<sequence>MLLRSSSTPILNSWLPQAIDSSPDLDIVHQIPKFRSVSFSASSIFPTNDQTTKKMTRAVSLTDLCDLPVTKKKPFARTLSGIAVKEEVEEAKKTGFGYSKTASLDERSAEEEEAEDQTDGEDGGFDFWDSNHGNDGTDVYYQKMIEANPGNSLLLTNYARFLKEVRGDTVKAEEYCERAILANPNDGDVLSMYAGLIWQSHKDAPRAESYFDQAVKAAPDDSYVLASYARFLWDAEDEEEEEDNEVGEEDTSKILSPSFFHGAPLAAAS</sequence>
<organism evidence="2">
    <name type="scientific">Fagus sylvatica</name>
    <name type="common">Beechnut</name>
    <dbReference type="NCBI Taxonomy" id="28930"/>
    <lineage>
        <taxon>Eukaryota</taxon>
        <taxon>Viridiplantae</taxon>
        <taxon>Streptophyta</taxon>
        <taxon>Embryophyta</taxon>
        <taxon>Tracheophyta</taxon>
        <taxon>Spermatophyta</taxon>
        <taxon>Magnoliopsida</taxon>
        <taxon>eudicotyledons</taxon>
        <taxon>Gunneridae</taxon>
        <taxon>Pentapetalae</taxon>
        <taxon>rosids</taxon>
        <taxon>fabids</taxon>
        <taxon>Fagales</taxon>
        <taxon>Fagaceae</taxon>
        <taxon>Fagus</taxon>
    </lineage>
</organism>
<name>A0A2N9IVY2_FAGSY</name>
<dbReference type="Gene3D" id="1.25.40.10">
    <property type="entry name" value="Tetratricopeptide repeat domain"/>
    <property type="match status" value="1"/>
</dbReference>
<protein>
    <submittedName>
        <fullName evidence="2">Uncharacterized protein</fullName>
    </submittedName>
</protein>
<evidence type="ECO:0000313" key="2">
    <source>
        <dbReference type="EMBL" id="SPD28728.1"/>
    </source>
</evidence>
<feature type="compositionally biased region" description="Acidic residues" evidence="1">
    <location>
        <begin position="108"/>
        <end position="124"/>
    </location>
</feature>
<reference evidence="2" key="1">
    <citation type="submission" date="2018-02" db="EMBL/GenBank/DDBJ databases">
        <authorList>
            <person name="Cohen D.B."/>
            <person name="Kent A.D."/>
        </authorList>
    </citation>
    <scope>NUCLEOTIDE SEQUENCE</scope>
</reference>
<evidence type="ECO:0000256" key="1">
    <source>
        <dbReference type="SAM" id="MobiDB-lite"/>
    </source>
</evidence>
<proteinExistence type="predicted"/>
<gene>
    <name evidence="2" type="ORF">FSB_LOCUS56610</name>
</gene>
<feature type="compositionally biased region" description="Acidic residues" evidence="1">
    <location>
        <begin position="236"/>
        <end position="249"/>
    </location>
</feature>
<feature type="region of interest" description="Disordered" evidence="1">
    <location>
        <begin position="102"/>
        <end position="131"/>
    </location>
</feature>
<dbReference type="Pfam" id="PF14559">
    <property type="entry name" value="TPR_19"/>
    <property type="match status" value="1"/>
</dbReference>
<dbReference type="InterPro" id="IPR011990">
    <property type="entry name" value="TPR-like_helical_dom_sf"/>
</dbReference>
<dbReference type="AlphaFoldDB" id="A0A2N9IVY2"/>